<dbReference type="InterPro" id="IPR003593">
    <property type="entry name" value="AAA+_ATPase"/>
</dbReference>
<proteinExistence type="predicted"/>
<dbReference type="GO" id="GO:0005524">
    <property type="term" value="F:ATP binding"/>
    <property type="evidence" value="ECO:0007669"/>
    <property type="project" value="UniProtKB-KW"/>
</dbReference>
<sequence length="213" mass="23574">MTLVVETRALKFTYQKDVVFSYSDITLNQGDVLFVLGRSGSGKSTLLNLLAGFLTPLSGEIVINGTLLQQLSPSKRDVFRGRNIGIVFQKNVFLRSVSIWENLKWAAYAADVSFDAAHAEFLLEKLGISEKKHKKPHQLSQGEQQRGSIARALVNRPKLVLADEPTSALDDENALEVIDLLKSTALQQNASLVVVTHDRRIVNSDDAVYHVSQ</sequence>
<dbReference type="InterPro" id="IPR003439">
    <property type="entry name" value="ABC_transporter-like_ATP-bd"/>
</dbReference>
<keyword evidence="1" id="KW-0547">Nucleotide-binding</keyword>
<dbReference type="Proteomes" id="UP000286715">
    <property type="component" value="Unassembled WGS sequence"/>
</dbReference>
<gene>
    <name evidence="4" type="ORF">JCM31826_05700</name>
</gene>
<dbReference type="PROSITE" id="PS50893">
    <property type="entry name" value="ABC_TRANSPORTER_2"/>
    <property type="match status" value="1"/>
</dbReference>
<name>A0A401XJC6_9FLAO</name>
<dbReference type="PANTHER" id="PTHR24220">
    <property type="entry name" value="IMPORT ATP-BINDING PROTEIN"/>
    <property type="match status" value="1"/>
</dbReference>
<dbReference type="RefSeq" id="WP_124397151.1">
    <property type="nucleotide sequence ID" value="NZ_BHZE01000004.1"/>
</dbReference>
<keyword evidence="5" id="KW-1185">Reference proteome</keyword>
<dbReference type="Gene3D" id="3.40.50.300">
    <property type="entry name" value="P-loop containing nucleotide triphosphate hydrolases"/>
    <property type="match status" value="1"/>
</dbReference>
<reference evidence="4 5" key="1">
    <citation type="submission" date="2018-11" db="EMBL/GenBank/DDBJ databases">
        <title>Schleiferia aggregans sp. nov., a moderately thermophilic heterotrophic bacterium isolated from microbial mats at a terrestrial hot spring.</title>
        <authorList>
            <person name="Iino T."/>
            <person name="Ohkuma M."/>
            <person name="Haruta S."/>
        </authorList>
    </citation>
    <scope>NUCLEOTIDE SEQUENCE [LARGE SCALE GENOMIC DNA]</scope>
    <source>
        <strain evidence="4 5">LA</strain>
    </source>
</reference>
<accession>A0A401XJC6</accession>
<dbReference type="GO" id="GO:0016887">
    <property type="term" value="F:ATP hydrolysis activity"/>
    <property type="evidence" value="ECO:0007669"/>
    <property type="project" value="InterPro"/>
</dbReference>
<dbReference type="OrthoDB" id="1414429at2"/>
<dbReference type="SUPFAM" id="SSF52540">
    <property type="entry name" value="P-loop containing nucleoside triphosphate hydrolases"/>
    <property type="match status" value="1"/>
</dbReference>
<dbReference type="GO" id="GO:0005886">
    <property type="term" value="C:plasma membrane"/>
    <property type="evidence" value="ECO:0007669"/>
    <property type="project" value="TreeGrafter"/>
</dbReference>
<dbReference type="InterPro" id="IPR015854">
    <property type="entry name" value="ABC_transpr_LolD-like"/>
</dbReference>
<dbReference type="PANTHER" id="PTHR24220:SF659">
    <property type="entry name" value="TRANSPORTER, PUTATIVE-RELATED"/>
    <property type="match status" value="1"/>
</dbReference>
<evidence type="ECO:0000256" key="2">
    <source>
        <dbReference type="ARBA" id="ARBA00022840"/>
    </source>
</evidence>
<dbReference type="SMART" id="SM00382">
    <property type="entry name" value="AAA"/>
    <property type="match status" value="1"/>
</dbReference>
<protein>
    <recommendedName>
        <fullName evidence="3">ABC transporter domain-containing protein</fullName>
    </recommendedName>
</protein>
<dbReference type="AlphaFoldDB" id="A0A401XJC6"/>
<evidence type="ECO:0000313" key="5">
    <source>
        <dbReference type="Proteomes" id="UP000286715"/>
    </source>
</evidence>
<comment type="caution">
    <text evidence="4">The sequence shown here is derived from an EMBL/GenBank/DDBJ whole genome shotgun (WGS) entry which is preliminary data.</text>
</comment>
<evidence type="ECO:0000313" key="4">
    <source>
        <dbReference type="EMBL" id="GCD77088.1"/>
    </source>
</evidence>
<evidence type="ECO:0000259" key="3">
    <source>
        <dbReference type="PROSITE" id="PS50893"/>
    </source>
</evidence>
<dbReference type="Pfam" id="PF00005">
    <property type="entry name" value="ABC_tran"/>
    <property type="match status" value="1"/>
</dbReference>
<feature type="domain" description="ABC transporter" evidence="3">
    <location>
        <begin position="5"/>
        <end position="211"/>
    </location>
</feature>
<dbReference type="GO" id="GO:0022857">
    <property type="term" value="F:transmembrane transporter activity"/>
    <property type="evidence" value="ECO:0007669"/>
    <property type="project" value="TreeGrafter"/>
</dbReference>
<organism evidence="4 5">
    <name type="scientific">Thermaurantimonas aggregans</name>
    <dbReference type="NCBI Taxonomy" id="2173829"/>
    <lineage>
        <taxon>Bacteria</taxon>
        <taxon>Pseudomonadati</taxon>
        <taxon>Bacteroidota</taxon>
        <taxon>Flavobacteriia</taxon>
        <taxon>Flavobacteriales</taxon>
        <taxon>Schleiferiaceae</taxon>
        <taxon>Thermaurantimonas</taxon>
    </lineage>
</organism>
<dbReference type="EMBL" id="BHZE01000004">
    <property type="protein sequence ID" value="GCD77088.1"/>
    <property type="molecule type" value="Genomic_DNA"/>
</dbReference>
<dbReference type="InterPro" id="IPR027417">
    <property type="entry name" value="P-loop_NTPase"/>
</dbReference>
<evidence type="ECO:0000256" key="1">
    <source>
        <dbReference type="ARBA" id="ARBA00022741"/>
    </source>
</evidence>
<keyword evidence="2" id="KW-0067">ATP-binding</keyword>